<keyword evidence="3" id="KW-0233">DNA recombination</keyword>
<evidence type="ECO:0000313" key="9">
    <source>
        <dbReference type="Proteomes" id="UP000034923"/>
    </source>
</evidence>
<comment type="caution">
    <text evidence="8">The sequence shown here is derived from an EMBL/GenBank/DDBJ whole genome shotgun (WGS) entry which is preliminary data.</text>
</comment>
<dbReference type="InterPro" id="IPR006118">
    <property type="entry name" value="Recombinase_CS"/>
</dbReference>
<dbReference type="Proteomes" id="UP000034923">
    <property type="component" value="Unassembled WGS sequence"/>
</dbReference>
<proteinExistence type="predicted"/>
<evidence type="ECO:0000259" key="7">
    <source>
        <dbReference type="SMART" id="SM00857"/>
    </source>
</evidence>
<organism evidence="8 9">
    <name type="scientific">Candidatus Nomurabacteria bacterium GW2011_GWB1_35_20</name>
    <dbReference type="NCBI Taxonomy" id="1618740"/>
    <lineage>
        <taxon>Bacteria</taxon>
        <taxon>Candidatus Nomuraibacteriota</taxon>
    </lineage>
</organism>
<evidence type="ECO:0000256" key="4">
    <source>
        <dbReference type="PIRSR" id="PIRSR606118-50"/>
    </source>
</evidence>
<dbReference type="PROSITE" id="PS00397">
    <property type="entry name" value="RECOMBINASES_1"/>
    <property type="match status" value="1"/>
</dbReference>
<evidence type="ECO:0000256" key="6">
    <source>
        <dbReference type="SAM" id="Coils"/>
    </source>
</evidence>
<dbReference type="Pfam" id="PF07508">
    <property type="entry name" value="Recombinase"/>
    <property type="match status" value="1"/>
</dbReference>
<dbReference type="InterPro" id="IPR006119">
    <property type="entry name" value="Resolv_N"/>
</dbReference>
<dbReference type="Pfam" id="PF00239">
    <property type="entry name" value="Resolvase"/>
    <property type="match status" value="1"/>
</dbReference>
<dbReference type="GO" id="GO:0015074">
    <property type="term" value="P:DNA integration"/>
    <property type="evidence" value="ECO:0007669"/>
    <property type="project" value="UniProtKB-KW"/>
</dbReference>
<evidence type="ECO:0000256" key="2">
    <source>
        <dbReference type="ARBA" id="ARBA00023125"/>
    </source>
</evidence>
<feature type="coiled-coil region" evidence="6">
    <location>
        <begin position="399"/>
        <end position="442"/>
    </location>
</feature>
<dbReference type="SMART" id="SM00857">
    <property type="entry name" value="Resolvase"/>
    <property type="match status" value="1"/>
</dbReference>
<protein>
    <submittedName>
        <fullName evidence="8">Resolvase-like protein</fullName>
    </submittedName>
</protein>
<dbReference type="InterPro" id="IPR038109">
    <property type="entry name" value="DNA_bind_recomb_sf"/>
</dbReference>
<evidence type="ECO:0000313" key="8">
    <source>
        <dbReference type="EMBL" id="KKP72583.1"/>
    </source>
</evidence>
<dbReference type="EMBL" id="LBQE01000006">
    <property type="protein sequence ID" value="KKP72583.1"/>
    <property type="molecule type" value="Genomic_DNA"/>
</dbReference>
<sequence>MSKARKINLNKEEKTYEGRIGLIYARVSSKRQETDGTGLMSQDSRCIKELERIGVPYDKTFPDSYSGGGDFMKRPAMRELLAHIDANPHKRFLVVFDDLKRFARDAKFHFELKTEFHMRDVKLLCLNYNFDESAEGKFVELMFAGQAELEREQNRRQVIQKQKARLELGYWSFGAKRGYIMPKDPTHGRLSIATKEGLEVLKPALENFSTGIFIRKIDVCKFLVEKGFWTKQSPEKYIDKLTQILKDPFYMGYIEYPMWGVTRRLGKHKGIISTETFELIQKRLKKEDSGVRIRVDVSSDFPLRNLLICTHCHKPLTAAWTTKVKKNLRWAYYICHTKGCIAYGKSARKKDVEDGFVEILKKNNLKPEVGELVTLMFDRAWDDEVKKDNNLDQQNKTRKDKLSNEISALTKMAISAKSERVRQTYEEQIENFVKEIESLDEKLEIKADMAIPYRTALDKSTTMLKSPYKAWVNLDLLEQRRLFYFIFDTKLPYSLKEGYRTNEIPTTIRLFEEFAVANPHDVEMGEIESPCRRFL</sequence>
<dbReference type="InterPro" id="IPR011109">
    <property type="entry name" value="DNA_bind_recombinase_dom"/>
</dbReference>
<evidence type="ECO:0000256" key="3">
    <source>
        <dbReference type="ARBA" id="ARBA00023172"/>
    </source>
</evidence>
<keyword evidence="2" id="KW-0238">DNA-binding</keyword>
<reference evidence="8 9" key="1">
    <citation type="journal article" date="2015" name="Nature">
        <title>rRNA introns, odd ribosomes, and small enigmatic genomes across a large radiation of phyla.</title>
        <authorList>
            <person name="Brown C.T."/>
            <person name="Hug L.A."/>
            <person name="Thomas B.C."/>
            <person name="Sharon I."/>
            <person name="Castelle C.J."/>
            <person name="Singh A."/>
            <person name="Wilkins M.J."/>
            <person name="Williams K.H."/>
            <person name="Banfield J.F."/>
        </authorList>
    </citation>
    <scope>NUCLEOTIDE SEQUENCE [LARGE SCALE GENOMIC DNA]</scope>
</reference>
<dbReference type="InterPro" id="IPR036162">
    <property type="entry name" value="Resolvase-like_N_sf"/>
</dbReference>
<dbReference type="GO" id="GO:0003677">
    <property type="term" value="F:DNA binding"/>
    <property type="evidence" value="ECO:0007669"/>
    <property type="project" value="UniProtKB-KW"/>
</dbReference>
<feature type="domain" description="Resolvase/invertase-type recombinase catalytic" evidence="7">
    <location>
        <begin position="21"/>
        <end position="171"/>
    </location>
</feature>
<gene>
    <name evidence="8" type="ORF">UR70_C0006G0034</name>
</gene>
<keyword evidence="6" id="KW-0175">Coiled coil</keyword>
<dbReference type="InterPro" id="IPR050639">
    <property type="entry name" value="SSR_resolvase"/>
</dbReference>
<dbReference type="GO" id="GO:0000150">
    <property type="term" value="F:DNA strand exchange activity"/>
    <property type="evidence" value="ECO:0007669"/>
    <property type="project" value="InterPro"/>
</dbReference>
<name>A0A0G0BTC2_9BACT</name>
<keyword evidence="1" id="KW-0229">DNA integration</keyword>
<dbReference type="PANTHER" id="PTHR30461">
    <property type="entry name" value="DNA-INVERTASE FROM LAMBDOID PROPHAGE"/>
    <property type="match status" value="1"/>
</dbReference>
<dbReference type="Gene3D" id="3.90.1750.20">
    <property type="entry name" value="Putative Large Serine Recombinase, Chain B, Domain 2"/>
    <property type="match status" value="1"/>
</dbReference>
<evidence type="ECO:0000256" key="1">
    <source>
        <dbReference type="ARBA" id="ARBA00022908"/>
    </source>
</evidence>
<dbReference type="SUPFAM" id="SSF53041">
    <property type="entry name" value="Resolvase-like"/>
    <property type="match status" value="1"/>
</dbReference>
<feature type="active site" description="O-(5'-phospho-DNA)-serine intermediate" evidence="4 5">
    <location>
        <position position="28"/>
    </location>
</feature>
<accession>A0A0G0BTC2</accession>
<evidence type="ECO:0000256" key="5">
    <source>
        <dbReference type="PROSITE-ProRule" id="PRU10137"/>
    </source>
</evidence>
<dbReference type="CDD" id="cd00338">
    <property type="entry name" value="Ser_Recombinase"/>
    <property type="match status" value="1"/>
</dbReference>
<dbReference type="Gene3D" id="3.40.50.1390">
    <property type="entry name" value="Resolvase, N-terminal catalytic domain"/>
    <property type="match status" value="1"/>
</dbReference>
<dbReference type="PANTHER" id="PTHR30461:SF23">
    <property type="entry name" value="DNA RECOMBINASE-RELATED"/>
    <property type="match status" value="1"/>
</dbReference>
<dbReference type="AlphaFoldDB" id="A0A0G0BTC2"/>